<sequence length="85" mass="9537">MDNCSADNLTTAIEVATERALRLNKAPCPCCGNYTLPKDPEAAFYEICPVCYWQNDGSEETAYSSANRSTLKEYRAAYQKNNKDK</sequence>
<proteinExistence type="predicted"/>
<dbReference type="RefSeq" id="WP_074860677.1">
    <property type="nucleotide sequence ID" value="NZ_CP014227.1"/>
</dbReference>
<reference evidence="2 3" key="1">
    <citation type="submission" date="2017-06" db="EMBL/GenBank/DDBJ databases">
        <authorList>
            <consortium name="Pathogen Informatics"/>
        </authorList>
    </citation>
    <scope>NUCLEOTIDE SEQUENCE [LARGE SCALE GENOMIC DNA]</scope>
    <source>
        <strain evidence="2 3">NCTC12947</strain>
    </source>
</reference>
<dbReference type="AlphaFoldDB" id="A0AAX2GUY0"/>
<dbReference type="EMBL" id="LT906449">
    <property type="protein sequence ID" value="SNV03805.1"/>
    <property type="molecule type" value="Genomic_DNA"/>
</dbReference>
<evidence type="ECO:0000313" key="3">
    <source>
        <dbReference type="Proteomes" id="UP000215539"/>
    </source>
</evidence>
<name>A0AAX2GUY0_9FLAO</name>
<organism evidence="2 3">
    <name type="scientific">Capnocytophaga haemolytica</name>
    <dbReference type="NCBI Taxonomy" id="45243"/>
    <lineage>
        <taxon>Bacteria</taxon>
        <taxon>Pseudomonadati</taxon>
        <taxon>Bacteroidota</taxon>
        <taxon>Flavobacteriia</taxon>
        <taxon>Flavobacteriales</taxon>
        <taxon>Flavobacteriaceae</taxon>
        <taxon>Capnocytophaga</taxon>
    </lineage>
</organism>
<dbReference type="InterPro" id="IPR025983">
    <property type="entry name" value="Cys_rich_CPCC"/>
</dbReference>
<accession>A0AAX2GUY0</accession>
<evidence type="ECO:0000313" key="2">
    <source>
        <dbReference type="EMBL" id="SNV03805.1"/>
    </source>
</evidence>
<gene>
    <name evidence="2" type="ORF">SAMEA44541418_00324</name>
</gene>
<feature type="domain" description="Cysteine-rich CPCC" evidence="1">
    <location>
        <begin position="27"/>
        <end position="80"/>
    </location>
</feature>
<dbReference type="Pfam" id="PF14206">
    <property type="entry name" value="Cys_rich_CPCC"/>
    <property type="match status" value="1"/>
</dbReference>
<protein>
    <recommendedName>
        <fullName evidence="1">Cysteine-rich CPCC domain-containing protein</fullName>
    </recommendedName>
</protein>
<evidence type="ECO:0000259" key="1">
    <source>
        <dbReference type="Pfam" id="PF14206"/>
    </source>
</evidence>
<dbReference type="Proteomes" id="UP000215539">
    <property type="component" value="Chromosome 1"/>
</dbReference>